<dbReference type="InterPro" id="IPR016024">
    <property type="entry name" value="ARM-type_fold"/>
</dbReference>
<feature type="region of interest" description="Disordered" evidence="8">
    <location>
        <begin position="728"/>
        <end position="829"/>
    </location>
</feature>
<evidence type="ECO:0000256" key="3">
    <source>
        <dbReference type="ARBA" id="ARBA00022490"/>
    </source>
</evidence>
<dbReference type="GO" id="GO:0003729">
    <property type="term" value="F:mRNA binding"/>
    <property type="evidence" value="ECO:0007669"/>
    <property type="project" value="TreeGrafter"/>
</dbReference>
<protein>
    <submittedName>
        <fullName evidence="10">Similar to Saccharomyces cerevisiae YGR162W TIF4631 Translation initiation factor eIF4G, subunit of the mRNA cap-binding protein complex (eIF4F) that also contains eIF4E (Cdc33p)</fullName>
    </submittedName>
</protein>
<feature type="compositionally biased region" description="Low complexity" evidence="8">
    <location>
        <begin position="756"/>
        <end position="770"/>
    </location>
</feature>
<dbReference type="Gene3D" id="1.20.970.30">
    <property type="entry name" value="eIF4G, eIF4E-binding domain"/>
    <property type="match status" value="1"/>
</dbReference>
<evidence type="ECO:0000313" key="11">
    <source>
        <dbReference type="Proteomes" id="UP000644660"/>
    </source>
</evidence>
<reference evidence="10 11" key="1">
    <citation type="submission" date="2020-05" db="EMBL/GenBank/DDBJ databases">
        <authorList>
            <person name="Casaregola S."/>
            <person name="Devillers H."/>
            <person name="Grondin C."/>
        </authorList>
    </citation>
    <scope>NUCLEOTIDE SEQUENCE [LARGE SCALE GENOMIC DNA]</scope>
    <source>
        <strain evidence="10 11">CLIB 1767</strain>
    </source>
</reference>
<feature type="compositionally biased region" description="Basic and acidic residues" evidence="8">
    <location>
        <begin position="253"/>
        <end position="268"/>
    </location>
</feature>
<dbReference type="FunFam" id="1.25.40.180:FF:000020">
    <property type="entry name" value="Eukaryotic translation initiation factor subunit"/>
    <property type="match status" value="1"/>
</dbReference>
<keyword evidence="5" id="KW-0597">Phosphoprotein</keyword>
<dbReference type="OrthoDB" id="514777at2759"/>
<name>A0A8H2VGL6_9SACH</name>
<dbReference type="GO" id="GO:0003743">
    <property type="term" value="F:translation initiation factor activity"/>
    <property type="evidence" value="ECO:0007669"/>
    <property type="project" value="UniProtKB-KW"/>
</dbReference>
<feature type="compositionally biased region" description="Low complexity" evidence="8">
    <location>
        <begin position="90"/>
        <end position="105"/>
    </location>
</feature>
<feature type="region of interest" description="Disordered" evidence="8">
    <location>
        <begin position="364"/>
        <end position="465"/>
    </location>
</feature>
<feature type="compositionally biased region" description="Basic and acidic residues" evidence="8">
    <location>
        <begin position="743"/>
        <end position="753"/>
    </location>
</feature>
<dbReference type="SUPFAM" id="SSF101489">
    <property type="entry name" value="Eukaryotic initiation factor 4f subunit eIF4g, eIF4e-binding domain"/>
    <property type="match status" value="1"/>
</dbReference>
<dbReference type="AlphaFoldDB" id="A0A8H2VGL6"/>
<keyword evidence="4 10" id="KW-0396">Initiation factor</keyword>
<feature type="compositionally biased region" description="Polar residues" evidence="8">
    <location>
        <begin position="787"/>
        <end position="799"/>
    </location>
</feature>
<dbReference type="InterPro" id="IPR036211">
    <property type="entry name" value="eIF4G_eIF4E-bd_sf"/>
</dbReference>
<evidence type="ECO:0000256" key="7">
    <source>
        <dbReference type="ARBA" id="ARBA00022917"/>
    </source>
</evidence>
<dbReference type="Pfam" id="PF12152">
    <property type="entry name" value="eIF_4G1"/>
    <property type="match status" value="1"/>
</dbReference>
<keyword evidence="11" id="KW-1185">Reference proteome</keyword>
<gene>
    <name evidence="10" type="ORF">KABA2_05S08756</name>
</gene>
<feature type="compositionally biased region" description="Basic and acidic residues" evidence="8">
    <location>
        <begin position="110"/>
        <end position="185"/>
    </location>
</feature>
<dbReference type="Proteomes" id="UP000644660">
    <property type="component" value="Unassembled WGS sequence"/>
</dbReference>
<evidence type="ECO:0000256" key="4">
    <source>
        <dbReference type="ARBA" id="ARBA00022540"/>
    </source>
</evidence>
<dbReference type="GO" id="GO:0010494">
    <property type="term" value="C:cytoplasmic stress granule"/>
    <property type="evidence" value="ECO:0007669"/>
    <property type="project" value="UniProtKB-ARBA"/>
</dbReference>
<dbReference type="RefSeq" id="XP_041406961.1">
    <property type="nucleotide sequence ID" value="XM_041551027.1"/>
</dbReference>
<evidence type="ECO:0000313" key="10">
    <source>
        <dbReference type="EMBL" id="CAB4255117.1"/>
    </source>
</evidence>
<keyword evidence="7" id="KW-0648">Protein biosynthesis</keyword>
<evidence type="ECO:0000256" key="2">
    <source>
        <dbReference type="ARBA" id="ARBA00005775"/>
    </source>
</evidence>
<dbReference type="EMBL" id="CAEFZW010000005">
    <property type="protein sequence ID" value="CAB4255117.1"/>
    <property type="molecule type" value="Genomic_DNA"/>
</dbReference>
<evidence type="ECO:0000256" key="6">
    <source>
        <dbReference type="ARBA" id="ARBA00022884"/>
    </source>
</evidence>
<proteinExistence type="inferred from homology"/>
<feature type="compositionally biased region" description="Polar residues" evidence="8">
    <location>
        <begin position="1"/>
        <end position="51"/>
    </location>
</feature>
<keyword evidence="3" id="KW-0963">Cytoplasm</keyword>
<accession>A0A8H2VGL6</accession>
<dbReference type="InterPro" id="IPR022745">
    <property type="entry name" value="eIF4G1_eIF4E-bd"/>
</dbReference>
<sequence>MASQETVEQSEGQTVPEQPQSSQTESKLQNNKPPVNGGTNYSKQNRFNAGSNYYKPNMQWQQQKFYNGYPTYNPMQMQMGMATPTIDAQSSNRTSTEPTETTPANNEEDLAAKAKAEQTRKAFVEEVKRRKAEIEKKKQEQEVLKRKSEEDKQKEDAEAKTKVDAITQVKKEEEEKSKEEVKETAQPEQTVSSPSTDNSSNDNSEQKVMTFAERMKLKKLQKDSEEGSSESLTDVADDKKTIDNTNEEEVKEEEPIKSTEDAETKETTESTTEENVTEATKIETATTEVDPNAVSISDILKRVSEVPAITDIFEFKYPEGINGPDVKYQKETVKYTYGPAFLLQFQSPLKVVADATWIQSTGSKIVIPPGMNRSNRSRDPSKFGGRGNDFRNNSNRDGSNSRNSSKRKSRKDDRRSNRSYTSRRDRERNSDRNEDRKEEKPKEEVAPFVPTANRWVPKSRAKKTEKKFAPDGVTELFEKPELESKMKSLLNKLTLEKFDTISVDILDLANLSKFETDGSTLKTVIEQIFLKACDEPHWSSMYAQLCGKVVKELNPDINDETNEGRTGPKLVLHYLVDRCHTEFQKGWTDKLPTNEDGSPLEPEMMSDEYYTAAAAKRRGLGLVRFIGYLYRLNLLSGKMMFECFRRLMKDLNDNPSEDVLESVVELLDTVGEQFETDSFNAGQAVLEGSALLDSLFSIISSLVKEDDISNRMKFKLLDIIELREKKNWNNGKKDAGPKTIQQIHEEDERERALKMSSRQNSRRGNNSNRNNSRRDQQSASYRDKDNFVTTRSFSQRNNQKPPPPKEEVPAPAAPSNMFSALMNQDEEDE</sequence>
<dbReference type="GO" id="GO:0016281">
    <property type="term" value="C:eukaryotic translation initiation factor 4F complex"/>
    <property type="evidence" value="ECO:0007669"/>
    <property type="project" value="TreeGrafter"/>
</dbReference>
<feature type="region of interest" description="Disordered" evidence="8">
    <location>
        <begin position="80"/>
        <end position="280"/>
    </location>
</feature>
<comment type="similarity">
    <text evidence="2">Belongs to the eukaryotic initiation factor 4G family.</text>
</comment>
<organism evidence="10 11">
    <name type="scientific">Maudiozyma barnettii</name>
    <dbReference type="NCBI Taxonomy" id="61262"/>
    <lineage>
        <taxon>Eukaryota</taxon>
        <taxon>Fungi</taxon>
        <taxon>Dikarya</taxon>
        <taxon>Ascomycota</taxon>
        <taxon>Saccharomycotina</taxon>
        <taxon>Saccharomycetes</taxon>
        <taxon>Saccharomycetales</taxon>
        <taxon>Saccharomycetaceae</taxon>
        <taxon>Maudiozyma</taxon>
    </lineage>
</organism>
<feature type="compositionally biased region" description="Basic and acidic residues" evidence="8">
    <location>
        <begin position="410"/>
        <end position="445"/>
    </location>
</feature>
<dbReference type="GeneID" id="64858148"/>
<feature type="compositionally biased region" description="Basic and acidic residues" evidence="8">
    <location>
        <begin position="772"/>
        <end position="786"/>
    </location>
</feature>
<comment type="caution">
    <text evidence="10">The sequence shown here is derived from an EMBL/GenBank/DDBJ whole genome shotgun (WGS) entry which is preliminary data.</text>
</comment>
<dbReference type="PANTHER" id="PTHR23253:SF9">
    <property type="entry name" value="EUKARYOTIC TRANSLATION INITIATION FACTOR 4 GAMMA 2"/>
    <property type="match status" value="1"/>
</dbReference>
<feature type="compositionally biased region" description="Low complexity" evidence="8">
    <location>
        <begin position="390"/>
        <end position="403"/>
    </location>
</feature>
<evidence type="ECO:0000256" key="5">
    <source>
        <dbReference type="ARBA" id="ARBA00022553"/>
    </source>
</evidence>
<dbReference type="SMART" id="SM00543">
    <property type="entry name" value="MIF4G"/>
    <property type="match status" value="1"/>
</dbReference>
<keyword evidence="6" id="KW-0694">RNA-binding</keyword>
<evidence type="ECO:0000259" key="9">
    <source>
        <dbReference type="SMART" id="SM00543"/>
    </source>
</evidence>
<dbReference type="Gene3D" id="1.25.40.180">
    <property type="match status" value="1"/>
</dbReference>
<evidence type="ECO:0000256" key="8">
    <source>
        <dbReference type="SAM" id="MobiDB-lite"/>
    </source>
</evidence>
<evidence type="ECO:0000256" key="1">
    <source>
        <dbReference type="ARBA" id="ARBA00004496"/>
    </source>
</evidence>
<feature type="region of interest" description="Disordered" evidence="8">
    <location>
        <begin position="1"/>
        <end position="55"/>
    </location>
</feature>
<feature type="compositionally biased region" description="Low complexity" evidence="8">
    <location>
        <begin position="192"/>
        <end position="203"/>
    </location>
</feature>
<comment type="subcellular location">
    <subcellularLocation>
        <location evidence="1">Cytoplasm</location>
    </subcellularLocation>
</comment>
<dbReference type="InterPro" id="IPR003890">
    <property type="entry name" value="MIF4G-like_typ-3"/>
</dbReference>
<dbReference type="PANTHER" id="PTHR23253">
    <property type="entry name" value="EUKARYOTIC TRANSLATION INITIATION FACTOR 4 GAMMA"/>
    <property type="match status" value="1"/>
</dbReference>
<dbReference type="Pfam" id="PF02854">
    <property type="entry name" value="MIF4G"/>
    <property type="match status" value="1"/>
</dbReference>
<feature type="domain" description="MIF4G" evidence="9">
    <location>
        <begin position="483"/>
        <end position="726"/>
    </location>
</feature>
<dbReference type="SUPFAM" id="SSF48371">
    <property type="entry name" value="ARM repeat"/>
    <property type="match status" value="1"/>
</dbReference>